<keyword evidence="2" id="KW-1185">Reference proteome</keyword>
<name>A0ABS2NMH6_9FIRM</name>
<comment type="caution">
    <text evidence="1">The sequence shown here is derived from an EMBL/GenBank/DDBJ whole genome shotgun (WGS) entry which is preliminary data.</text>
</comment>
<organism evidence="1 2">
    <name type="scientific">Alkaliphilus hydrothermalis</name>
    <dbReference type="NCBI Taxonomy" id="1482730"/>
    <lineage>
        <taxon>Bacteria</taxon>
        <taxon>Bacillati</taxon>
        <taxon>Bacillota</taxon>
        <taxon>Clostridia</taxon>
        <taxon>Peptostreptococcales</taxon>
        <taxon>Natronincolaceae</taxon>
        <taxon>Alkaliphilus</taxon>
    </lineage>
</organism>
<dbReference type="EMBL" id="JAFBEE010000002">
    <property type="protein sequence ID" value="MBM7614119.1"/>
    <property type="molecule type" value="Genomic_DNA"/>
</dbReference>
<evidence type="ECO:0000313" key="1">
    <source>
        <dbReference type="EMBL" id="MBM7614119.1"/>
    </source>
</evidence>
<proteinExistence type="predicted"/>
<dbReference type="Proteomes" id="UP001314796">
    <property type="component" value="Unassembled WGS sequence"/>
</dbReference>
<sequence length="33" mass="3858">MKFILFSGKVKDLKIYLKELNEANILTKKQDGM</sequence>
<accession>A0ABS2NMH6</accession>
<reference evidence="1 2" key="1">
    <citation type="submission" date="2021-01" db="EMBL/GenBank/DDBJ databases">
        <title>Genomic Encyclopedia of Type Strains, Phase IV (KMG-IV): sequencing the most valuable type-strain genomes for metagenomic binning, comparative biology and taxonomic classification.</title>
        <authorList>
            <person name="Goeker M."/>
        </authorList>
    </citation>
    <scope>NUCLEOTIDE SEQUENCE [LARGE SCALE GENOMIC DNA]</scope>
    <source>
        <strain evidence="1 2">DSM 25890</strain>
    </source>
</reference>
<protein>
    <submittedName>
        <fullName evidence="1">Uncharacterized protein</fullName>
    </submittedName>
</protein>
<gene>
    <name evidence="1" type="ORF">JOC73_000628</name>
</gene>
<evidence type="ECO:0000313" key="2">
    <source>
        <dbReference type="Proteomes" id="UP001314796"/>
    </source>
</evidence>